<organism evidence="1 2">
    <name type="scientific">Tsukamurella soli</name>
    <dbReference type="NCBI Taxonomy" id="644556"/>
    <lineage>
        <taxon>Bacteria</taxon>
        <taxon>Bacillati</taxon>
        <taxon>Actinomycetota</taxon>
        <taxon>Actinomycetes</taxon>
        <taxon>Mycobacteriales</taxon>
        <taxon>Tsukamurellaceae</taxon>
        <taxon>Tsukamurella</taxon>
    </lineage>
</organism>
<dbReference type="RefSeq" id="WP_345000330.1">
    <property type="nucleotide sequence ID" value="NZ_BAABFR010000108.1"/>
</dbReference>
<sequence>MTFDRPGTIDDLLTDGRTAGHHPTARLVRDWTERGLLDSPTLQPAGKGHGSRPALYTANQRLLFVTLLDKRTQTTRIPALARVVVCIWLYWGDDYVPTRQARKAFLTWLGDPGDRGPRVNKKYARDCARAVLGQLDHPGAGKAARAHLLDLLAETSYTGRFDPHRVEEAIRAVFEPDHAPRYLGAPGAPLTVESVLRLITARSVAVDWLIDNRDDILAGHHDQRFIDARQQHLLSFAEYIALQPEFARTATPSSDGMYLQPNTQLMVDRCCTDVLTILGLHLDQRPEETHR</sequence>
<gene>
    <name evidence="1" type="ORF">GCM10023147_44800</name>
</gene>
<evidence type="ECO:0000313" key="2">
    <source>
        <dbReference type="Proteomes" id="UP001500635"/>
    </source>
</evidence>
<accession>A0ABP8KBH5</accession>
<evidence type="ECO:0000313" key="1">
    <source>
        <dbReference type="EMBL" id="GAA4403386.1"/>
    </source>
</evidence>
<comment type="caution">
    <text evidence="1">The sequence shown here is derived from an EMBL/GenBank/DDBJ whole genome shotgun (WGS) entry which is preliminary data.</text>
</comment>
<proteinExistence type="predicted"/>
<name>A0ABP8KBH5_9ACTN</name>
<keyword evidence="2" id="KW-1185">Reference proteome</keyword>
<protein>
    <submittedName>
        <fullName evidence="1">Uncharacterized protein</fullName>
    </submittedName>
</protein>
<reference evidence="2" key="1">
    <citation type="journal article" date="2019" name="Int. J. Syst. Evol. Microbiol.">
        <title>The Global Catalogue of Microorganisms (GCM) 10K type strain sequencing project: providing services to taxonomists for standard genome sequencing and annotation.</title>
        <authorList>
            <consortium name="The Broad Institute Genomics Platform"/>
            <consortium name="The Broad Institute Genome Sequencing Center for Infectious Disease"/>
            <person name="Wu L."/>
            <person name="Ma J."/>
        </authorList>
    </citation>
    <scope>NUCLEOTIDE SEQUENCE [LARGE SCALE GENOMIC DNA]</scope>
    <source>
        <strain evidence="2">JCM 17688</strain>
    </source>
</reference>
<dbReference type="EMBL" id="BAABFR010000108">
    <property type="protein sequence ID" value="GAA4403386.1"/>
    <property type="molecule type" value="Genomic_DNA"/>
</dbReference>
<dbReference type="Proteomes" id="UP001500635">
    <property type="component" value="Unassembled WGS sequence"/>
</dbReference>